<dbReference type="KEGG" id="peh:Spb1_24320"/>
<name>A0A518GPF0_9PLAN</name>
<protein>
    <submittedName>
        <fullName evidence="1">Uncharacterized protein</fullName>
    </submittedName>
</protein>
<dbReference type="Proteomes" id="UP000315349">
    <property type="component" value="Chromosome"/>
</dbReference>
<reference evidence="1 2" key="1">
    <citation type="submission" date="2019-02" db="EMBL/GenBank/DDBJ databases">
        <title>Deep-cultivation of Planctomycetes and their phenomic and genomic characterization uncovers novel biology.</title>
        <authorList>
            <person name="Wiegand S."/>
            <person name="Jogler M."/>
            <person name="Boedeker C."/>
            <person name="Pinto D."/>
            <person name="Vollmers J."/>
            <person name="Rivas-Marin E."/>
            <person name="Kohn T."/>
            <person name="Peeters S.H."/>
            <person name="Heuer A."/>
            <person name="Rast P."/>
            <person name="Oberbeckmann S."/>
            <person name="Bunk B."/>
            <person name="Jeske O."/>
            <person name="Meyerdierks A."/>
            <person name="Storesund J.E."/>
            <person name="Kallscheuer N."/>
            <person name="Luecker S."/>
            <person name="Lage O.M."/>
            <person name="Pohl T."/>
            <person name="Merkel B.J."/>
            <person name="Hornburger P."/>
            <person name="Mueller R.-W."/>
            <person name="Bruemmer F."/>
            <person name="Labrenz M."/>
            <person name="Spormann A.M."/>
            <person name="Op den Camp H."/>
            <person name="Overmann J."/>
            <person name="Amann R."/>
            <person name="Jetten M.S.M."/>
            <person name="Mascher T."/>
            <person name="Medema M.H."/>
            <person name="Devos D.P."/>
            <person name="Kaster A.-K."/>
            <person name="Ovreas L."/>
            <person name="Rohde M."/>
            <person name="Galperin M.Y."/>
            <person name="Jogler C."/>
        </authorList>
    </citation>
    <scope>NUCLEOTIDE SEQUENCE [LARGE SCALE GENOMIC DNA]</scope>
    <source>
        <strain evidence="1 2">Spb1</strain>
    </source>
</reference>
<organism evidence="1 2">
    <name type="scientific">Planctopirus ephydatiae</name>
    <dbReference type="NCBI Taxonomy" id="2528019"/>
    <lineage>
        <taxon>Bacteria</taxon>
        <taxon>Pseudomonadati</taxon>
        <taxon>Planctomycetota</taxon>
        <taxon>Planctomycetia</taxon>
        <taxon>Planctomycetales</taxon>
        <taxon>Planctomycetaceae</taxon>
        <taxon>Planctopirus</taxon>
    </lineage>
</organism>
<evidence type="ECO:0000313" key="2">
    <source>
        <dbReference type="Proteomes" id="UP000315349"/>
    </source>
</evidence>
<proteinExistence type="predicted"/>
<dbReference type="AlphaFoldDB" id="A0A518GPF0"/>
<keyword evidence="2" id="KW-1185">Reference proteome</keyword>
<evidence type="ECO:0000313" key="1">
    <source>
        <dbReference type="EMBL" id="QDV30498.1"/>
    </source>
</evidence>
<accession>A0A518GPF0</accession>
<dbReference type="EMBL" id="CP036299">
    <property type="protein sequence ID" value="QDV30498.1"/>
    <property type="molecule type" value="Genomic_DNA"/>
</dbReference>
<sequence>MTIHYQSLIGVREHANKRHIHLTEIADTAF</sequence>
<gene>
    <name evidence="1" type="ORF">Spb1_24320</name>
</gene>